<sequence>VDYNDPLYKDQWYISGGVKDVDLNVMVAWKQGFTGTGVVISILDDGVDHTHKDLLTNYDPDASTDLNGHTDDPMPNVTTHANAHGTRCAGSAAAYANNNVCGVGIAHTAKIGGVRILDGRVTDSLEAAALNFNIQHIDIFSASWGPTDDGATMQAPKHFTKAALRKGVTEGRKGKGNIYVWATGNGGANDDDCSADGYVSSIETLSIGSISDKGRKPFFMENCTSTIAVVPSGGEEVTTDIKNGCIENFQGTSSAAPLGAGCIALLLQANGDLRWRDVQHIVIQSSKIPSLDTSWIINGAGLHVSHKFGYGVMDCGKMVELAQHWNNVPEQHTCSYNRSDSNIKINSRSSIETQIYVDGCKDSDSEIDRLEHVQIHVKITHSRRGDIQIFLTSPAGTRSEMLSPRPHDDFKGKWEFTFMSVHTWGEHPNGLWKLEINDNPTSLDRTTNEGYLSDWSLIMYG</sequence>
<protein>
    <recommendedName>
        <fullName evidence="12">P/Homo B domain-containing protein</fullName>
    </recommendedName>
</protein>
<evidence type="ECO:0000313" key="13">
    <source>
        <dbReference type="EMBL" id="ESO89305.1"/>
    </source>
</evidence>
<evidence type="ECO:0000256" key="10">
    <source>
        <dbReference type="PIRSR" id="PIRSR615500-1"/>
    </source>
</evidence>
<dbReference type="InterPro" id="IPR015500">
    <property type="entry name" value="Peptidase_S8_subtilisin-rel"/>
</dbReference>
<keyword evidence="4" id="KW-0732">Signal</keyword>
<evidence type="ECO:0000256" key="6">
    <source>
        <dbReference type="ARBA" id="ARBA00022825"/>
    </source>
</evidence>
<dbReference type="Pfam" id="PF00082">
    <property type="entry name" value="Peptidase_S8"/>
    <property type="match status" value="1"/>
</dbReference>
<dbReference type="EMBL" id="KB202619">
    <property type="protein sequence ID" value="ESO89305.1"/>
    <property type="molecule type" value="Genomic_DNA"/>
</dbReference>
<accession>V4A2Z9</accession>
<dbReference type="GO" id="GO:0004252">
    <property type="term" value="F:serine-type endopeptidase activity"/>
    <property type="evidence" value="ECO:0007669"/>
    <property type="project" value="UniProtKB-UniRule"/>
</dbReference>
<feature type="active site" description="Charge relay system" evidence="10 11">
    <location>
        <position position="253"/>
    </location>
</feature>
<dbReference type="GO" id="GO:0005802">
    <property type="term" value="C:trans-Golgi network"/>
    <property type="evidence" value="ECO:0007669"/>
    <property type="project" value="TreeGrafter"/>
</dbReference>
<feature type="non-terminal residue" evidence="13">
    <location>
        <position position="461"/>
    </location>
</feature>
<dbReference type="PROSITE" id="PS51892">
    <property type="entry name" value="SUBTILASE"/>
    <property type="match status" value="1"/>
</dbReference>
<dbReference type="GO" id="GO:0016485">
    <property type="term" value="P:protein processing"/>
    <property type="evidence" value="ECO:0007669"/>
    <property type="project" value="TreeGrafter"/>
</dbReference>
<gene>
    <name evidence="13" type="ORF">LOTGIDRAFT_106119</name>
</gene>
<dbReference type="OMA" id="MSACAYE"/>
<dbReference type="SUPFAM" id="SSF49785">
    <property type="entry name" value="Galactose-binding domain-like"/>
    <property type="match status" value="1"/>
</dbReference>
<dbReference type="GO" id="GO:0000139">
    <property type="term" value="C:Golgi membrane"/>
    <property type="evidence" value="ECO:0007669"/>
    <property type="project" value="TreeGrafter"/>
</dbReference>
<feature type="domain" description="P/Homo B" evidence="12">
    <location>
        <begin position="327"/>
        <end position="461"/>
    </location>
</feature>
<dbReference type="PROSITE" id="PS00138">
    <property type="entry name" value="SUBTILASE_SER"/>
    <property type="match status" value="1"/>
</dbReference>
<dbReference type="InterPro" id="IPR022398">
    <property type="entry name" value="Peptidase_S8_His-AS"/>
</dbReference>
<dbReference type="PROSITE" id="PS00137">
    <property type="entry name" value="SUBTILASE_HIS"/>
    <property type="match status" value="1"/>
</dbReference>
<dbReference type="FunFam" id="3.40.50.200:FF:000021">
    <property type="entry name" value="Proprotein convertase subtilisin/kexin type 5a"/>
    <property type="match status" value="1"/>
</dbReference>
<comment type="similarity">
    <text evidence="1">Belongs to the peptidase S8 family. Furin subfamily.</text>
</comment>
<evidence type="ECO:0000256" key="1">
    <source>
        <dbReference type="ARBA" id="ARBA00005325"/>
    </source>
</evidence>
<evidence type="ECO:0000259" key="12">
    <source>
        <dbReference type="PROSITE" id="PS51829"/>
    </source>
</evidence>
<feature type="active site" description="Charge relay system" evidence="10 11">
    <location>
        <position position="44"/>
    </location>
</feature>
<proteinExistence type="inferred from homology"/>
<dbReference type="Gene3D" id="2.60.120.260">
    <property type="entry name" value="Galactose-binding domain-like"/>
    <property type="match status" value="1"/>
</dbReference>
<evidence type="ECO:0000256" key="7">
    <source>
        <dbReference type="ARBA" id="ARBA00023145"/>
    </source>
</evidence>
<dbReference type="PANTHER" id="PTHR42884">
    <property type="entry name" value="PROPROTEIN CONVERTASE SUBTILISIN/KEXIN-RELATED"/>
    <property type="match status" value="1"/>
</dbReference>
<dbReference type="STRING" id="225164.V4A2Z9"/>
<dbReference type="Pfam" id="PF01483">
    <property type="entry name" value="P_proprotein"/>
    <property type="match status" value="1"/>
</dbReference>
<evidence type="ECO:0000256" key="3">
    <source>
        <dbReference type="ARBA" id="ARBA00022685"/>
    </source>
</evidence>
<name>V4A2Z9_LOTGI</name>
<dbReference type="AlphaFoldDB" id="V4A2Z9"/>
<evidence type="ECO:0000313" key="14">
    <source>
        <dbReference type="Proteomes" id="UP000030746"/>
    </source>
</evidence>
<dbReference type="PANTHER" id="PTHR42884:SF23">
    <property type="entry name" value="FURIN-LIKE PROTEASE 2"/>
    <property type="match status" value="1"/>
</dbReference>
<dbReference type="PROSITE" id="PS51829">
    <property type="entry name" value="P_HOMO_B"/>
    <property type="match status" value="1"/>
</dbReference>
<evidence type="ECO:0000256" key="9">
    <source>
        <dbReference type="ARBA" id="ARBA00023180"/>
    </source>
</evidence>
<evidence type="ECO:0000256" key="8">
    <source>
        <dbReference type="ARBA" id="ARBA00023157"/>
    </source>
</evidence>
<keyword evidence="7" id="KW-0865">Zymogen</keyword>
<organism evidence="13 14">
    <name type="scientific">Lottia gigantea</name>
    <name type="common">Giant owl limpet</name>
    <dbReference type="NCBI Taxonomy" id="225164"/>
    <lineage>
        <taxon>Eukaryota</taxon>
        <taxon>Metazoa</taxon>
        <taxon>Spiralia</taxon>
        <taxon>Lophotrochozoa</taxon>
        <taxon>Mollusca</taxon>
        <taxon>Gastropoda</taxon>
        <taxon>Patellogastropoda</taxon>
        <taxon>Lottioidea</taxon>
        <taxon>Lottiidae</taxon>
        <taxon>Lottia</taxon>
    </lineage>
</organism>
<dbReference type="RefSeq" id="XP_009060333.1">
    <property type="nucleotide sequence ID" value="XM_009062085.1"/>
</dbReference>
<dbReference type="FunFam" id="2.60.120.260:FF:000006">
    <property type="entry name" value="Proprotein convertase subtilisin/kexin type 5"/>
    <property type="match status" value="1"/>
</dbReference>
<dbReference type="CTD" id="20230069"/>
<keyword evidence="8" id="KW-1015">Disulfide bond</keyword>
<evidence type="ECO:0000256" key="4">
    <source>
        <dbReference type="ARBA" id="ARBA00022729"/>
    </source>
</evidence>
<dbReference type="InterPro" id="IPR023827">
    <property type="entry name" value="Peptidase_S8_Asp-AS"/>
</dbReference>
<reference evidence="13 14" key="1">
    <citation type="journal article" date="2013" name="Nature">
        <title>Insights into bilaterian evolution from three spiralian genomes.</title>
        <authorList>
            <person name="Simakov O."/>
            <person name="Marletaz F."/>
            <person name="Cho S.J."/>
            <person name="Edsinger-Gonzales E."/>
            <person name="Havlak P."/>
            <person name="Hellsten U."/>
            <person name="Kuo D.H."/>
            <person name="Larsson T."/>
            <person name="Lv J."/>
            <person name="Arendt D."/>
            <person name="Savage R."/>
            <person name="Osoegawa K."/>
            <person name="de Jong P."/>
            <person name="Grimwood J."/>
            <person name="Chapman J.A."/>
            <person name="Shapiro H."/>
            <person name="Aerts A."/>
            <person name="Otillar R.P."/>
            <person name="Terry A.Y."/>
            <person name="Boore J.L."/>
            <person name="Grigoriev I.V."/>
            <person name="Lindberg D.R."/>
            <person name="Seaver E.C."/>
            <person name="Weisblat D.A."/>
            <person name="Putnam N.H."/>
            <person name="Rokhsar D.S."/>
        </authorList>
    </citation>
    <scope>NUCLEOTIDE SEQUENCE [LARGE SCALE GENOMIC DNA]</scope>
</reference>
<dbReference type="InterPro" id="IPR034182">
    <property type="entry name" value="Kexin/furin"/>
</dbReference>
<dbReference type="InterPro" id="IPR000209">
    <property type="entry name" value="Peptidase_S8/S53_dom"/>
</dbReference>
<dbReference type="PROSITE" id="PS00136">
    <property type="entry name" value="SUBTILASE_ASP"/>
    <property type="match status" value="1"/>
</dbReference>
<dbReference type="GeneID" id="20230069"/>
<dbReference type="CDD" id="cd04059">
    <property type="entry name" value="Peptidases_S8_Protein_convertases_Kexins_Furin-like"/>
    <property type="match status" value="1"/>
</dbReference>
<keyword evidence="5 11" id="KW-0378">Hydrolase</keyword>
<dbReference type="SUPFAM" id="SSF52743">
    <property type="entry name" value="Subtilisin-like"/>
    <property type="match status" value="1"/>
</dbReference>
<keyword evidence="3" id="KW-0165">Cleavage on pair of basic residues</keyword>
<feature type="active site" description="Charge relay system" evidence="10 11">
    <location>
        <position position="84"/>
    </location>
</feature>
<dbReference type="PRINTS" id="PR00723">
    <property type="entry name" value="SUBTILISIN"/>
</dbReference>
<evidence type="ECO:0000256" key="11">
    <source>
        <dbReference type="PROSITE-ProRule" id="PRU01240"/>
    </source>
</evidence>
<feature type="non-terminal residue" evidence="13">
    <location>
        <position position="1"/>
    </location>
</feature>
<dbReference type="InterPro" id="IPR008979">
    <property type="entry name" value="Galactose-bd-like_sf"/>
</dbReference>
<dbReference type="InterPro" id="IPR023828">
    <property type="entry name" value="Peptidase_S8_Ser-AS"/>
</dbReference>
<dbReference type="InterPro" id="IPR002884">
    <property type="entry name" value="P_dom"/>
</dbReference>
<dbReference type="OrthoDB" id="300641at2759"/>
<dbReference type="Proteomes" id="UP000030746">
    <property type="component" value="Unassembled WGS sequence"/>
</dbReference>
<evidence type="ECO:0000256" key="5">
    <source>
        <dbReference type="ARBA" id="ARBA00022801"/>
    </source>
</evidence>
<keyword evidence="6 11" id="KW-0720">Serine protease</keyword>
<keyword evidence="14" id="KW-1185">Reference proteome</keyword>
<dbReference type="InterPro" id="IPR036852">
    <property type="entry name" value="Peptidase_S8/S53_dom_sf"/>
</dbReference>
<keyword evidence="9" id="KW-0325">Glycoprotein</keyword>
<keyword evidence="2 11" id="KW-0645">Protease</keyword>
<evidence type="ECO:0000256" key="2">
    <source>
        <dbReference type="ARBA" id="ARBA00022670"/>
    </source>
</evidence>
<dbReference type="HOGENOM" id="CLU_002976_4_5_1"/>
<dbReference type="KEGG" id="lgi:LOTGIDRAFT_106119"/>
<dbReference type="Gene3D" id="3.40.50.200">
    <property type="entry name" value="Peptidase S8/S53 domain"/>
    <property type="match status" value="1"/>
</dbReference>